<evidence type="ECO:0000259" key="2">
    <source>
        <dbReference type="SMART" id="SM00226"/>
    </source>
</evidence>
<dbReference type="InterPro" id="IPR023485">
    <property type="entry name" value="Ptyr_pPase"/>
</dbReference>
<dbReference type="EMBL" id="FQZF01000016">
    <property type="protein sequence ID" value="SHJ58275.1"/>
    <property type="molecule type" value="Genomic_DNA"/>
</dbReference>
<gene>
    <name evidence="3" type="ORF">SAMN02745194_02899</name>
</gene>
<evidence type="ECO:0000313" key="4">
    <source>
        <dbReference type="Proteomes" id="UP000184387"/>
    </source>
</evidence>
<dbReference type="Gene3D" id="3.40.50.2300">
    <property type="match status" value="1"/>
</dbReference>
<dbReference type="Proteomes" id="UP000184387">
    <property type="component" value="Unassembled WGS sequence"/>
</dbReference>
<dbReference type="PANTHER" id="PTHR43428">
    <property type="entry name" value="ARSENATE REDUCTASE"/>
    <property type="match status" value="1"/>
</dbReference>
<dbReference type="PANTHER" id="PTHR43428:SF1">
    <property type="entry name" value="ARSENATE REDUCTASE"/>
    <property type="match status" value="1"/>
</dbReference>
<feature type="domain" description="Phosphotyrosine protein phosphatase I" evidence="2">
    <location>
        <begin position="5"/>
        <end position="143"/>
    </location>
</feature>
<reference evidence="3 4" key="1">
    <citation type="submission" date="2016-11" db="EMBL/GenBank/DDBJ databases">
        <authorList>
            <person name="Jaros S."/>
            <person name="Januszkiewicz K."/>
            <person name="Wedrychowicz H."/>
        </authorList>
    </citation>
    <scope>NUCLEOTIDE SEQUENCE [LARGE SCALE GENOMIC DNA]</scope>
    <source>
        <strain evidence="3 4">DSM 14916</strain>
    </source>
</reference>
<accession>A0A1M6KH48</accession>
<dbReference type="STRING" id="198092.SAMN02745194_02899"/>
<organism evidence="3 4">
    <name type="scientific">Muricoccus roseus</name>
    <dbReference type="NCBI Taxonomy" id="198092"/>
    <lineage>
        <taxon>Bacteria</taxon>
        <taxon>Pseudomonadati</taxon>
        <taxon>Pseudomonadota</taxon>
        <taxon>Alphaproteobacteria</taxon>
        <taxon>Acetobacterales</taxon>
        <taxon>Roseomonadaceae</taxon>
        <taxon>Muricoccus</taxon>
    </lineage>
</organism>
<keyword evidence="4" id="KW-1185">Reference proteome</keyword>
<evidence type="ECO:0000313" key="3">
    <source>
        <dbReference type="EMBL" id="SHJ58275.1"/>
    </source>
</evidence>
<dbReference type="GO" id="GO:0046685">
    <property type="term" value="P:response to arsenic-containing substance"/>
    <property type="evidence" value="ECO:0007669"/>
    <property type="project" value="UniProtKB-KW"/>
</dbReference>
<sequence length="172" mass="18823">MTPAYNVLFICTRNSARSLMAEAILDKLGGDRFRAYSAGSDPAPHPMPEVIEKLQALGHDVSGLRCKSWNEFTHDDAPRMDFVITLCDSLSGQRCPEFGDQAVTASWPLPGPAQFAGGTTERALLLNELYAGLHRRIGIFTSLPIASLDRMSLRHRLDDLGEAPVSLQLGSR</sequence>
<dbReference type="SMART" id="SM00226">
    <property type="entry name" value="LMWPc"/>
    <property type="match status" value="1"/>
</dbReference>
<protein>
    <submittedName>
        <fullName evidence="3">Arsenate reductase</fullName>
    </submittedName>
</protein>
<dbReference type="SUPFAM" id="SSF52788">
    <property type="entry name" value="Phosphotyrosine protein phosphatases I"/>
    <property type="match status" value="1"/>
</dbReference>
<evidence type="ECO:0000256" key="1">
    <source>
        <dbReference type="ARBA" id="ARBA00022849"/>
    </source>
</evidence>
<dbReference type="CDD" id="cd16345">
    <property type="entry name" value="LMWP_ArsC"/>
    <property type="match status" value="1"/>
</dbReference>
<dbReference type="InterPro" id="IPR036196">
    <property type="entry name" value="Ptyr_pPase_sf"/>
</dbReference>
<proteinExistence type="predicted"/>
<dbReference type="AlphaFoldDB" id="A0A1M6KH48"/>
<keyword evidence="1" id="KW-0059">Arsenical resistance</keyword>
<dbReference type="Pfam" id="PF01451">
    <property type="entry name" value="LMWPc"/>
    <property type="match status" value="1"/>
</dbReference>
<name>A0A1M6KH48_9PROT</name>